<keyword evidence="3" id="KW-0031">Aminopeptidase</keyword>
<name>A0ABS5PQ79_9FIRM</name>
<dbReference type="InterPro" id="IPR036005">
    <property type="entry name" value="Creatinase/aminopeptidase-like"/>
</dbReference>
<evidence type="ECO:0000259" key="2">
    <source>
        <dbReference type="Pfam" id="PF01321"/>
    </source>
</evidence>
<dbReference type="Gene3D" id="3.90.230.10">
    <property type="entry name" value="Creatinase/methionine aminopeptidase superfamily"/>
    <property type="match status" value="1"/>
</dbReference>
<proteinExistence type="predicted"/>
<dbReference type="GO" id="GO:0004177">
    <property type="term" value="F:aminopeptidase activity"/>
    <property type="evidence" value="ECO:0007669"/>
    <property type="project" value="UniProtKB-KW"/>
</dbReference>
<sequence>MVQNERVKKTRAAMQQNGVDALLITTMADIRYYTEIDFHSGERFVGLLMTQDKLLLIINKLFPMLPTAGLTIQSYDDIEEPVKYVVDQLPDGITIGIDKFMASQFLLRIINMRSDLKLTLGSAIVDRVKMVKTKEEVSKMIKASQINDRVMDMVAAYLKAASADNVTELEVAAKIAQFNESVGIDELSFTPIVCFGKNAAEPHHENDETVLEDGMGIIVDMGGLSEGYCSDMTRTFFKGQPDEQFKKVYEIVKTANERAIATVKPGVKLSEVDAAARQYITEMGYGDYFTHRTGHGIGADVHEFPDVSAVSDVICEPGMTFSIEPGIYLTDKFGIRIEDLVCVTEEGCRVLNDFSKNLINFK</sequence>
<dbReference type="InterPro" id="IPR050659">
    <property type="entry name" value="Peptidase_M24B"/>
</dbReference>
<dbReference type="EMBL" id="JAHBCL010000019">
    <property type="protein sequence ID" value="MBS7527324.1"/>
    <property type="molecule type" value="Genomic_DNA"/>
</dbReference>
<evidence type="ECO:0000259" key="1">
    <source>
        <dbReference type="Pfam" id="PF00557"/>
    </source>
</evidence>
<gene>
    <name evidence="3" type="ORF">KHM83_11585</name>
</gene>
<dbReference type="Pfam" id="PF01321">
    <property type="entry name" value="Creatinase_N"/>
    <property type="match status" value="1"/>
</dbReference>
<evidence type="ECO:0000313" key="3">
    <source>
        <dbReference type="EMBL" id="MBS7527324.1"/>
    </source>
</evidence>
<protein>
    <submittedName>
        <fullName evidence="3">Aminopeptidase P family protein</fullName>
    </submittedName>
</protein>
<dbReference type="InterPro" id="IPR000994">
    <property type="entry name" value="Pept_M24"/>
</dbReference>
<dbReference type="Proteomes" id="UP000746471">
    <property type="component" value="Unassembled WGS sequence"/>
</dbReference>
<feature type="domain" description="Creatinase N-terminal" evidence="2">
    <location>
        <begin position="6"/>
        <end position="131"/>
    </location>
</feature>
<dbReference type="SUPFAM" id="SSF53092">
    <property type="entry name" value="Creatinase/prolidase N-terminal domain"/>
    <property type="match status" value="1"/>
</dbReference>
<dbReference type="PANTHER" id="PTHR46112:SF3">
    <property type="entry name" value="AMINOPEPTIDASE YPDF"/>
    <property type="match status" value="1"/>
</dbReference>
<dbReference type="InterPro" id="IPR000587">
    <property type="entry name" value="Creatinase_N"/>
</dbReference>
<dbReference type="PANTHER" id="PTHR46112">
    <property type="entry name" value="AMINOPEPTIDASE"/>
    <property type="match status" value="1"/>
</dbReference>
<dbReference type="SUPFAM" id="SSF55920">
    <property type="entry name" value="Creatinase/aminopeptidase"/>
    <property type="match status" value="1"/>
</dbReference>
<keyword evidence="3" id="KW-0378">Hydrolase</keyword>
<evidence type="ECO:0000313" key="4">
    <source>
        <dbReference type="Proteomes" id="UP000746471"/>
    </source>
</evidence>
<keyword evidence="3" id="KW-0645">Protease</keyword>
<dbReference type="Gene3D" id="3.40.350.10">
    <property type="entry name" value="Creatinase/prolidase N-terminal domain"/>
    <property type="match status" value="1"/>
</dbReference>
<keyword evidence="4" id="KW-1185">Reference proteome</keyword>
<reference evidence="3 4" key="1">
    <citation type="submission" date="2021-05" db="EMBL/GenBank/DDBJ databases">
        <title>Fusibacter ferrireducens sp. nov., an anaerobic, sulfur- and Fe-reducing bacterium isolated from the mangrove sediment.</title>
        <authorList>
            <person name="Qiu D."/>
        </authorList>
    </citation>
    <scope>NUCLEOTIDE SEQUENCE [LARGE SCALE GENOMIC DNA]</scope>
    <source>
        <strain evidence="3 4">DSM 12116</strain>
    </source>
</reference>
<dbReference type="RefSeq" id="WP_213237185.1">
    <property type="nucleotide sequence ID" value="NZ_JAHBCL010000019.1"/>
</dbReference>
<feature type="domain" description="Peptidase M24" evidence="1">
    <location>
        <begin position="139"/>
        <end position="345"/>
    </location>
</feature>
<accession>A0ABS5PQ79</accession>
<dbReference type="InterPro" id="IPR029149">
    <property type="entry name" value="Creatin/AminoP/Spt16_N"/>
</dbReference>
<dbReference type="Pfam" id="PF00557">
    <property type="entry name" value="Peptidase_M24"/>
    <property type="match status" value="1"/>
</dbReference>
<dbReference type="CDD" id="cd01092">
    <property type="entry name" value="APP-like"/>
    <property type="match status" value="1"/>
</dbReference>
<comment type="caution">
    <text evidence="3">The sequence shown here is derived from an EMBL/GenBank/DDBJ whole genome shotgun (WGS) entry which is preliminary data.</text>
</comment>
<organism evidence="3 4">
    <name type="scientific">Fusibacter paucivorans</name>
    <dbReference type="NCBI Taxonomy" id="76009"/>
    <lineage>
        <taxon>Bacteria</taxon>
        <taxon>Bacillati</taxon>
        <taxon>Bacillota</taxon>
        <taxon>Clostridia</taxon>
        <taxon>Eubacteriales</taxon>
        <taxon>Eubacteriales Family XII. Incertae Sedis</taxon>
        <taxon>Fusibacter</taxon>
    </lineage>
</organism>